<protein>
    <submittedName>
        <fullName evidence="4">Uncharacterized protein</fullName>
    </submittedName>
</protein>
<feature type="region of interest" description="Disordered" evidence="2">
    <location>
        <begin position="470"/>
        <end position="489"/>
    </location>
</feature>
<organism evidence="4 5">
    <name type="scientific">Chlamydomonas reinhardtii</name>
    <name type="common">Chlamydomonas smithii</name>
    <dbReference type="NCBI Taxonomy" id="3055"/>
    <lineage>
        <taxon>Eukaryota</taxon>
        <taxon>Viridiplantae</taxon>
        <taxon>Chlorophyta</taxon>
        <taxon>core chlorophytes</taxon>
        <taxon>Chlorophyceae</taxon>
        <taxon>CS clade</taxon>
        <taxon>Chlamydomonadales</taxon>
        <taxon>Chlamydomonadaceae</taxon>
        <taxon>Chlamydomonas</taxon>
    </lineage>
</organism>
<evidence type="ECO:0000256" key="3">
    <source>
        <dbReference type="SAM" id="Phobius"/>
    </source>
</evidence>
<keyword evidence="1" id="KW-0945">Host-virus interaction</keyword>
<feature type="compositionally biased region" description="Polar residues" evidence="2">
    <location>
        <begin position="734"/>
        <end position="745"/>
    </location>
</feature>
<dbReference type="EMBL" id="CM008962">
    <property type="protein sequence ID" value="PNW88223.1"/>
    <property type="molecule type" value="Genomic_DNA"/>
</dbReference>
<feature type="region of interest" description="Disordered" evidence="2">
    <location>
        <begin position="825"/>
        <end position="854"/>
    </location>
</feature>
<feature type="region of interest" description="Disordered" evidence="2">
    <location>
        <begin position="698"/>
        <end position="745"/>
    </location>
</feature>
<dbReference type="GeneID" id="66052016"/>
<feature type="compositionally biased region" description="Low complexity" evidence="2">
    <location>
        <begin position="698"/>
        <end position="714"/>
    </location>
</feature>
<feature type="compositionally biased region" description="Low complexity" evidence="2">
    <location>
        <begin position="204"/>
        <end position="220"/>
    </location>
</feature>
<feature type="compositionally biased region" description="Gly residues" evidence="2">
    <location>
        <begin position="952"/>
        <end position="966"/>
    </location>
</feature>
<evidence type="ECO:0000256" key="2">
    <source>
        <dbReference type="SAM" id="MobiDB-lite"/>
    </source>
</evidence>
<dbReference type="Proteomes" id="UP000006906">
    <property type="component" value="Chromosome 1"/>
</dbReference>
<dbReference type="OrthoDB" id="553203at2759"/>
<sequence>MSGGGGGDSSRLASGTTSSNPAAAVAAPAAADTGGAGHVPLALLLWDVATGAAAVMVAVAAGMLCVRDCLQVLAGSSFGFGAAANTGSGAGGPGPQVTSGSSHQQQAAGPAAVWEQRTLWIALRALMPLLLTLLLLPLPVRGVWARLWPQRRQPSRASAADAGNATAEQLTAAPADASPRPWYVSRRNPAGAIPALAAAATVPPQRLSDDGTTADAAAQDAGGGAACRQHHQQQHAALTMAITSSLYGSSTTAGAIAFAGGVGGCQRSAAAGSVAQLHPTAGPTESGGARGRRVIGLVRARCWSLGSGGLQDCHIAQTGGATAKAAVSAAASAAASGVGSALRRSLDSVLGAGGGSGCRRAPAASLRYGMGGIEPVHAAAADTAAAPTAAAVHMRAAAEEPPLRPVLKTGSALELPQHHRAAAMEAAGSSAPSGIVGAAPPPPPPAPPPAPPSVPLPPMLPLRLPAVPSPFTNAPPLPPPGPPASLGQAAAARSAAAAVVLGMQRSSGSLASSGGLQGSASTGSDCGSGISAAASIPWRGGGGGLSRGPGGRPVLRATLVGRPITAAAPTGTPDNNGPAPSATAAVSSMAAAAPRSVAAAATVADGGAAAARTGVRRPPPAPYVGLTCMNTFSVKVHNPTGSHESYARRLAAAMAPMLLRTASTSLAGADIHANSSNTCDENSIGNASGRNQAASTSITAAASAVTEAEAVPAADQSPPRERQASDETAWPASPRQQQLPAAHSISNPDMSSLAIDAAIAAATAAAATATAIAVAAAAAPAADVEERPARSFIDTRSGAAAAPPAAYTPPPAALIGNSVSPGARPAALIASGTGGPPQRHSGGGGSGGRSPQPTGGYVVVHGCVQLIAWAREVAGWKPGSGGGGAAAAATKSLPLPRPPSPAPPPGLTRADSFLLLSSPAAEFEDGVLDEADPDAGERKEAGMGLEVRPRGSSGGGSGGGGGGSRGGWRRQLQQLLPDCDAIGPWGMQLWRRREALQPELLVPTGGGSSCTASTCGALLCGPFCVPIAPASSPPLELELGLTSAAPQTLRLLLVQHGTLLADFTCVLGEGPQVLLLPVPPQPQPTVMQLVFAPAAGAATASTPLLYDIATLLAVPDDVAAELAELSQVMRMEYGDGGGAANTSTGGGGAWRDHYAPLISDLAYIMERAASGAVAAAAGTAAVGIDAAADDPVWAVAQHLHAYLALLQASAAADAPAPERGAETPPQAAISANAAVAATGGASAAAAPAAVARAPATAAFVAEALRQALLA</sequence>
<feature type="compositionally biased region" description="Pro residues" evidence="2">
    <location>
        <begin position="473"/>
        <end position="483"/>
    </location>
</feature>
<feature type="compositionally biased region" description="Low complexity" evidence="2">
    <location>
        <begin position="508"/>
        <end position="524"/>
    </location>
</feature>
<gene>
    <name evidence="4" type="ORF">CHLRE_01g020000v5</name>
</gene>
<feature type="region of interest" description="Disordered" evidence="2">
    <location>
        <begin position="204"/>
        <end position="229"/>
    </location>
</feature>
<feature type="region of interest" description="Disordered" evidence="2">
    <location>
        <begin position="151"/>
        <end position="184"/>
    </location>
</feature>
<reference evidence="4 5" key="1">
    <citation type="journal article" date="2007" name="Science">
        <title>The Chlamydomonas genome reveals the evolution of key animal and plant functions.</title>
        <authorList>
            <person name="Merchant S.S."/>
            <person name="Prochnik S.E."/>
            <person name="Vallon O."/>
            <person name="Harris E.H."/>
            <person name="Karpowicz S.J."/>
            <person name="Witman G.B."/>
            <person name="Terry A."/>
            <person name="Salamov A."/>
            <person name="Fritz-Laylin L.K."/>
            <person name="Marechal-Drouard L."/>
            <person name="Marshall W.F."/>
            <person name="Qu L.H."/>
            <person name="Nelson D.R."/>
            <person name="Sanderfoot A.A."/>
            <person name="Spalding M.H."/>
            <person name="Kapitonov V.V."/>
            <person name="Ren Q."/>
            <person name="Ferris P."/>
            <person name="Lindquist E."/>
            <person name="Shapiro H."/>
            <person name="Lucas S.M."/>
            <person name="Grimwood J."/>
            <person name="Schmutz J."/>
            <person name="Cardol P."/>
            <person name="Cerutti H."/>
            <person name="Chanfreau G."/>
            <person name="Chen C.L."/>
            <person name="Cognat V."/>
            <person name="Croft M.T."/>
            <person name="Dent R."/>
            <person name="Dutcher S."/>
            <person name="Fernandez E."/>
            <person name="Fukuzawa H."/>
            <person name="Gonzalez-Ballester D."/>
            <person name="Gonzalez-Halphen D."/>
            <person name="Hallmann A."/>
            <person name="Hanikenne M."/>
            <person name="Hippler M."/>
            <person name="Inwood W."/>
            <person name="Jabbari K."/>
            <person name="Kalanon M."/>
            <person name="Kuras R."/>
            <person name="Lefebvre P.A."/>
            <person name="Lemaire S.D."/>
            <person name="Lobanov A.V."/>
            <person name="Lohr M."/>
            <person name="Manuell A."/>
            <person name="Meier I."/>
            <person name="Mets L."/>
            <person name="Mittag M."/>
            <person name="Mittelmeier T."/>
            <person name="Moroney J.V."/>
            <person name="Moseley J."/>
            <person name="Napoli C."/>
            <person name="Nedelcu A.M."/>
            <person name="Niyogi K."/>
            <person name="Novoselov S.V."/>
            <person name="Paulsen I.T."/>
            <person name="Pazour G."/>
            <person name="Purton S."/>
            <person name="Ral J.P."/>
            <person name="Riano-Pachon D.M."/>
            <person name="Riekhof W."/>
            <person name="Rymarquis L."/>
            <person name="Schroda M."/>
            <person name="Stern D."/>
            <person name="Umen J."/>
            <person name="Willows R."/>
            <person name="Wilson N."/>
            <person name="Zimmer S.L."/>
            <person name="Allmer J."/>
            <person name="Balk J."/>
            <person name="Bisova K."/>
            <person name="Chen C.J."/>
            <person name="Elias M."/>
            <person name="Gendler K."/>
            <person name="Hauser C."/>
            <person name="Lamb M.R."/>
            <person name="Ledford H."/>
            <person name="Long J.C."/>
            <person name="Minagawa J."/>
            <person name="Page M.D."/>
            <person name="Pan J."/>
            <person name="Pootakham W."/>
            <person name="Roje S."/>
            <person name="Rose A."/>
            <person name="Stahlberg E."/>
            <person name="Terauchi A.M."/>
            <person name="Yang P."/>
            <person name="Ball S."/>
            <person name="Bowler C."/>
            <person name="Dieckmann C.L."/>
            <person name="Gladyshev V.N."/>
            <person name="Green P."/>
            <person name="Jorgensen R."/>
            <person name="Mayfield S."/>
            <person name="Mueller-Roeber B."/>
            <person name="Rajamani S."/>
            <person name="Sayre R.T."/>
            <person name="Brokstein P."/>
            <person name="Dubchak I."/>
            <person name="Goodstein D."/>
            <person name="Hornick L."/>
            <person name="Huang Y.W."/>
            <person name="Jhaveri J."/>
            <person name="Luo Y."/>
            <person name="Martinez D."/>
            <person name="Ngau W.C."/>
            <person name="Otillar B."/>
            <person name="Poliakov A."/>
            <person name="Porter A."/>
            <person name="Szajkowski L."/>
            <person name="Werner G."/>
            <person name="Zhou K."/>
            <person name="Grigoriev I.V."/>
            <person name="Rokhsar D.S."/>
            <person name="Grossman A.R."/>
        </authorList>
    </citation>
    <scope>NUCLEOTIDE SEQUENCE [LARGE SCALE GENOMIC DNA]</scope>
    <source>
        <strain evidence="5">CC-503</strain>
    </source>
</reference>
<evidence type="ECO:0000256" key="1">
    <source>
        <dbReference type="ARBA" id="ARBA00022581"/>
    </source>
</evidence>
<feature type="region of interest" description="Disordered" evidence="2">
    <location>
        <begin position="878"/>
        <end position="909"/>
    </location>
</feature>
<evidence type="ECO:0000313" key="5">
    <source>
        <dbReference type="Proteomes" id="UP000006906"/>
    </source>
</evidence>
<keyword evidence="5" id="KW-1185">Reference proteome</keyword>
<feature type="compositionally biased region" description="Pro residues" evidence="2">
    <location>
        <begin position="895"/>
        <end position="906"/>
    </location>
</feature>
<keyword evidence="3" id="KW-0812">Transmembrane</keyword>
<dbReference type="Gramene" id="PNW88223">
    <property type="protein sequence ID" value="PNW88223"/>
    <property type="gene ID" value="CHLRE_01g020000v5"/>
</dbReference>
<evidence type="ECO:0000313" key="4">
    <source>
        <dbReference type="EMBL" id="PNW88223.1"/>
    </source>
</evidence>
<feature type="region of interest" description="Disordered" evidence="2">
    <location>
        <begin position="421"/>
        <end position="457"/>
    </location>
</feature>
<feature type="transmembrane region" description="Helical" evidence="3">
    <location>
        <begin position="125"/>
        <end position="144"/>
    </location>
</feature>
<feature type="region of interest" description="Disordered" evidence="2">
    <location>
        <begin position="930"/>
        <end position="968"/>
    </location>
</feature>
<feature type="transmembrane region" description="Helical" evidence="3">
    <location>
        <begin position="43"/>
        <end position="66"/>
    </location>
</feature>
<dbReference type="PANTHER" id="PTHR13037:SF24">
    <property type="entry name" value="POLYCOMB PROTEIN PCL-RELATED"/>
    <property type="match status" value="1"/>
</dbReference>
<keyword evidence="3" id="KW-0472">Membrane</keyword>
<dbReference type="AlphaFoldDB" id="A0A2K3E631"/>
<feature type="compositionally biased region" description="Low complexity" evidence="2">
    <location>
        <begin position="423"/>
        <end position="438"/>
    </location>
</feature>
<dbReference type="RefSeq" id="XP_042928369.1">
    <property type="nucleotide sequence ID" value="XM_043058455.1"/>
</dbReference>
<feature type="compositionally biased region" description="Pro residues" evidence="2">
    <location>
        <begin position="439"/>
        <end position="457"/>
    </location>
</feature>
<keyword evidence="3" id="KW-1133">Transmembrane helix</keyword>
<dbReference type="PANTHER" id="PTHR13037">
    <property type="entry name" value="FORMIN"/>
    <property type="match status" value="1"/>
</dbReference>
<dbReference type="KEGG" id="cre:CHLRE_01g020000v5"/>
<feature type="region of interest" description="Disordered" evidence="2">
    <location>
        <begin position="508"/>
        <end position="527"/>
    </location>
</feature>
<dbReference type="InParanoid" id="A0A2K3E631"/>
<name>A0A2K3E631_CHLRE</name>
<accession>A0A2K3E631</accession>
<proteinExistence type="predicted"/>